<dbReference type="Pfam" id="PF08448">
    <property type="entry name" value="PAS_4"/>
    <property type="match status" value="2"/>
</dbReference>
<dbReference type="Gene3D" id="3.30.450.40">
    <property type="match status" value="1"/>
</dbReference>
<dbReference type="NCBIfam" id="TIGR00229">
    <property type="entry name" value="sensory_box"/>
    <property type="match status" value="2"/>
</dbReference>
<reference evidence="6" key="1">
    <citation type="submission" date="2016-10" db="EMBL/GenBank/DDBJ databases">
        <authorList>
            <person name="Varghese N."/>
            <person name="Submissions S."/>
        </authorList>
    </citation>
    <scope>NUCLEOTIDE SEQUENCE [LARGE SCALE GENOMIC DNA]</scope>
    <source>
        <strain evidence="6">IBRC-M 10043</strain>
    </source>
</reference>
<dbReference type="Proteomes" id="UP000198775">
    <property type="component" value="Unassembled WGS sequence"/>
</dbReference>
<evidence type="ECO:0000259" key="2">
    <source>
        <dbReference type="PROSITE" id="PS50109"/>
    </source>
</evidence>
<dbReference type="EMBL" id="FOCX01000003">
    <property type="protein sequence ID" value="SEN39835.1"/>
    <property type="molecule type" value="Genomic_DNA"/>
</dbReference>
<dbReference type="InterPro" id="IPR005467">
    <property type="entry name" value="His_kinase_dom"/>
</dbReference>
<feature type="domain" description="PAS" evidence="3">
    <location>
        <begin position="533"/>
        <end position="602"/>
    </location>
</feature>
<feature type="domain" description="PAS" evidence="3">
    <location>
        <begin position="138"/>
        <end position="208"/>
    </location>
</feature>
<feature type="coiled-coil region" evidence="1">
    <location>
        <begin position="527"/>
        <end position="554"/>
    </location>
</feature>
<dbReference type="SUPFAM" id="SSF55781">
    <property type="entry name" value="GAF domain-like"/>
    <property type="match status" value="1"/>
</dbReference>
<dbReference type="InterPro" id="IPR004358">
    <property type="entry name" value="Sig_transdc_His_kin-like_C"/>
</dbReference>
<proteinExistence type="predicted"/>
<dbReference type="GO" id="GO:0016772">
    <property type="term" value="F:transferase activity, transferring phosphorus-containing groups"/>
    <property type="evidence" value="ECO:0007669"/>
    <property type="project" value="InterPro"/>
</dbReference>
<dbReference type="Pfam" id="PF00989">
    <property type="entry name" value="PAS"/>
    <property type="match status" value="1"/>
</dbReference>
<dbReference type="InterPro" id="IPR000700">
    <property type="entry name" value="PAS-assoc_C"/>
</dbReference>
<accession>A0A1H8G7X2</accession>
<gene>
    <name evidence="5" type="ORF">SAMN05216388_100317</name>
</gene>
<evidence type="ECO:0000256" key="1">
    <source>
        <dbReference type="SAM" id="Coils"/>
    </source>
</evidence>
<feature type="domain" description="PAS" evidence="3">
    <location>
        <begin position="251"/>
        <end position="321"/>
    </location>
</feature>
<evidence type="ECO:0000259" key="4">
    <source>
        <dbReference type="PROSITE" id="PS50113"/>
    </source>
</evidence>
<dbReference type="InterPro" id="IPR001610">
    <property type="entry name" value="PAC"/>
</dbReference>
<keyword evidence="6" id="KW-1185">Reference proteome</keyword>
<dbReference type="InterPro" id="IPR003594">
    <property type="entry name" value="HATPase_dom"/>
</dbReference>
<dbReference type="InterPro" id="IPR003018">
    <property type="entry name" value="GAF"/>
</dbReference>
<dbReference type="SMART" id="SM00387">
    <property type="entry name" value="HATPase_c"/>
    <property type="match status" value="1"/>
</dbReference>
<dbReference type="PROSITE" id="PS50113">
    <property type="entry name" value="PAC"/>
    <property type="match status" value="2"/>
</dbReference>
<dbReference type="InterPro" id="IPR052155">
    <property type="entry name" value="Biofilm_reg_signaling"/>
</dbReference>
<evidence type="ECO:0000313" key="5">
    <source>
        <dbReference type="EMBL" id="SEN39835.1"/>
    </source>
</evidence>
<dbReference type="Pfam" id="PF13185">
    <property type="entry name" value="GAF_2"/>
    <property type="match status" value="1"/>
</dbReference>
<dbReference type="PRINTS" id="PR00344">
    <property type="entry name" value="BCTRLSENSOR"/>
</dbReference>
<feature type="domain" description="PAC" evidence="4">
    <location>
        <begin position="599"/>
        <end position="649"/>
    </location>
</feature>
<dbReference type="InterPro" id="IPR000014">
    <property type="entry name" value="PAS"/>
</dbReference>
<dbReference type="PROSITE" id="PS50109">
    <property type="entry name" value="HIS_KIN"/>
    <property type="match status" value="1"/>
</dbReference>
<dbReference type="Gene3D" id="3.30.450.20">
    <property type="entry name" value="PAS domain"/>
    <property type="match status" value="4"/>
</dbReference>
<evidence type="ECO:0000313" key="6">
    <source>
        <dbReference type="Proteomes" id="UP000198775"/>
    </source>
</evidence>
<protein>
    <submittedName>
        <fullName evidence="5">PAS domain S-box-containing protein</fullName>
    </submittedName>
</protein>
<dbReference type="SMART" id="SM00086">
    <property type="entry name" value="PAC"/>
    <property type="match status" value="2"/>
</dbReference>
<dbReference type="Gene3D" id="3.30.565.10">
    <property type="entry name" value="Histidine kinase-like ATPase, C-terminal domain"/>
    <property type="match status" value="1"/>
</dbReference>
<keyword evidence="1" id="KW-0175">Coiled coil</keyword>
<organism evidence="5 6">
    <name type="scientific">Halorientalis persicus</name>
    <dbReference type="NCBI Taxonomy" id="1367881"/>
    <lineage>
        <taxon>Archaea</taxon>
        <taxon>Methanobacteriati</taxon>
        <taxon>Methanobacteriota</taxon>
        <taxon>Stenosarchaea group</taxon>
        <taxon>Halobacteria</taxon>
        <taxon>Halobacteriales</taxon>
        <taxon>Haloarculaceae</taxon>
        <taxon>Halorientalis</taxon>
    </lineage>
</organism>
<dbReference type="SUPFAM" id="SSF55785">
    <property type="entry name" value="PYP-like sensor domain (PAS domain)"/>
    <property type="match status" value="4"/>
</dbReference>
<dbReference type="Pfam" id="PF02518">
    <property type="entry name" value="HATPase_c"/>
    <property type="match status" value="1"/>
</dbReference>
<dbReference type="Pfam" id="PF13426">
    <property type="entry name" value="PAS_9"/>
    <property type="match status" value="1"/>
</dbReference>
<dbReference type="InterPro" id="IPR035965">
    <property type="entry name" value="PAS-like_dom_sf"/>
</dbReference>
<dbReference type="AlphaFoldDB" id="A0A1H8G7X2"/>
<feature type="domain" description="PAC" evidence="4">
    <location>
        <begin position="330"/>
        <end position="383"/>
    </location>
</feature>
<dbReference type="PROSITE" id="PS50112">
    <property type="entry name" value="PAS"/>
    <property type="match status" value="3"/>
</dbReference>
<dbReference type="InterPro" id="IPR013767">
    <property type="entry name" value="PAS_fold"/>
</dbReference>
<evidence type="ECO:0000259" key="3">
    <source>
        <dbReference type="PROSITE" id="PS50112"/>
    </source>
</evidence>
<dbReference type="InterPro" id="IPR036890">
    <property type="entry name" value="HATPase_C_sf"/>
</dbReference>
<dbReference type="InterPro" id="IPR013656">
    <property type="entry name" value="PAS_4"/>
</dbReference>
<dbReference type="SMART" id="SM00091">
    <property type="entry name" value="PAS"/>
    <property type="match status" value="3"/>
</dbReference>
<feature type="domain" description="Histidine kinase" evidence="2">
    <location>
        <begin position="778"/>
        <end position="980"/>
    </location>
</feature>
<dbReference type="GO" id="GO:0006355">
    <property type="term" value="P:regulation of DNA-templated transcription"/>
    <property type="evidence" value="ECO:0007669"/>
    <property type="project" value="InterPro"/>
</dbReference>
<dbReference type="InterPro" id="IPR029016">
    <property type="entry name" value="GAF-like_dom_sf"/>
</dbReference>
<name>A0A1H8G7X2_9EURY</name>
<dbReference type="PANTHER" id="PTHR44757:SF2">
    <property type="entry name" value="BIOFILM ARCHITECTURE MAINTENANCE PROTEIN MBAA"/>
    <property type="match status" value="1"/>
</dbReference>
<sequence>MYVGVLCPVMTVPESVSREILPEAVVYYDERYPVAAEALRRGLRSLSSLSVEQFGPLDERGPTPEDGRLTLVFTDTVPDHGGLTDRPAIWVTTTADVVTAGIERGVTDVFNWEPADGWEMLEVKLQHRLDERPRSADERAVPEQALQRISDGVLALDDEFRITYLNNAMASVLQDVDGDVRGDPFWEHLSPTMAEQLRPALEGAMAEGATVTTEVQTAATEQWFEVTAYPSAEGLSLYGREVTERKEREAQQARYEHLVETVGDAVYILDPAGRFTFVNDALCEMTGYDREELLGSSVHIIKDDQTVAEAEDALRDLLRKQADHEGMPIAKLDVELITKDGKRLPATDRMTLRPLSEDGEFTGTVGTLRDISRQRRRQNILSGILESTQDMMAATTTDEVAKLVVETIREVFEFDLAAVREHDSETDQLVPIATSEAVAGVMGERPDYDPDEGPVGTAYTEQRLVVRDDLGEQTDDYDRGGIDIGGYCPLGERRTLSFGTRDDEAFTDDELRLVELLAETAAAAFEMVTREEELRRYEAVVEAAEDKLFTLDADGTITLATDQFATAVGYDREALTGHDIGKFVPEAIAAEIADLDRPTDVETDLRSRDGDRVPSRIRTAPFSSAYGDGVVGTVRDLSALRSAQQAASRNRQRFTELFETLSDPVADVEYTDDGAVVSRANAAFAALCDETDRYLTDRPLADVRSAVPDGVAEAMAPVTTPGASIEREVTTQTGTERKQYILKTVPYESADGQRAFVVLTDVTDLAQRETHLQVLHRLLRHNLRNETTVIQGYAETLLQSDTSDRIDEFAQRIFEASSSLVDASDTARTIQRVLRMDGDEVTSIPVTEAGEQIREEVVAGYPEAGLTTATDGTVAFSHHLLVGIEELVENAVEHGDRTSVEVELADGPSPDTVTIRVSDDGPGLPESEWDVVAGDQEITQLQHTQGLGLWLVRWVVDKHSGELTLEENEGGTTVAITLPR</sequence>
<dbReference type="SUPFAM" id="SSF55874">
    <property type="entry name" value="ATPase domain of HSP90 chaperone/DNA topoisomerase II/histidine kinase"/>
    <property type="match status" value="1"/>
</dbReference>
<dbReference type="PANTHER" id="PTHR44757">
    <property type="entry name" value="DIGUANYLATE CYCLASE DGCP"/>
    <property type="match status" value="1"/>
</dbReference>
<dbReference type="CDD" id="cd00130">
    <property type="entry name" value="PAS"/>
    <property type="match status" value="3"/>
</dbReference>